<evidence type="ECO:0000259" key="5">
    <source>
        <dbReference type="Pfam" id="PF02782"/>
    </source>
</evidence>
<keyword evidence="7" id="KW-1185">Reference proteome</keyword>
<evidence type="ECO:0000256" key="1">
    <source>
        <dbReference type="ARBA" id="ARBA00009156"/>
    </source>
</evidence>
<dbReference type="Pfam" id="PF02782">
    <property type="entry name" value="FGGY_C"/>
    <property type="match status" value="1"/>
</dbReference>
<name>F7Z9Q5_ROSLO</name>
<evidence type="ECO:0000259" key="4">
    <source>
        <dbReference type="Pfam" id="PF00370"/>
    </source>
</evidence>
<dbReference type="GO" id="GO:0004856">
    <property type="term" value="F:D-xylulokinase activity"/>
    <property type="evidence" value="ECO:0007669"/>
    <property type="project" value="TreeGrafter"/>
</dbReference>
<dbReference type="CDD" id="cd07783">
    <property type="entry name" value="ASKHA_NBD_FGGY_SePSK_AtXK1-like"/>
    <property type="match status" value="1"/>
</dbReference>
<evidence type="ECO:0000256" key="3">
    <source>
        <dbReference type="ARBA" id="ARBA00022777"/>
    </source>
</evidence>
<keyword evidence="3" id="KW-0418">Kinase</keyword>
<accession>F7Z9Q5</accession>
<comment type="similarity">
    <text evidence="1">Belongs to the FGGY kinase family.</text>
</comment>
<dbReference type="InterPro" id="IPR043129">
    <property type="entry name" value="ATPase_NBD"/>
</dbReference>
<evidence type="ECO:0000313" key="7">
    <source>
        <dbReference type="Proteomes" id="UP000001353"/>
    </source>
</evidence>
<evidence type="ECO:0000313" key="6">
    <source>
        <dbReference type="EMBL" id="AEI92864.1"/>
    </source>
</evidence>
<dbReference type="OrthoDB" id="9805576at2"/>
<dbReference type="GO" id="GO:0019150">
    <property type="term" value="F:D-ribulokinase activity"/>
    <property type="evidence" value="ECO:0007669"/>
    <property type="project" value="TreeGrafter"/>
</dbReference>
<dbReference type="STRING" id="391595.RLO149_c008370"/>
<dbReference type="InterPro" id="IPR018484">
    <property type="entry name" value="FGGY_N"/>
</dbReference>
<dbReference type="GO" id="GO:0005997">
    <property type="term" value="P:xylulose metabolic process"/>
    <property type="evidence" value="ECO:0007669"/>
    <property type="project" value="TreeGrafter"/>
</dbReference>
<dbReference type="Gene3D" id="3.30.420.40">
    <property type="match status" value="2"/>
</dbReference>
<dbReference type="eggNOG" id="COG1070">
    <property type="taxonomic scope" value="Bacteria"/>
</dbReference>
<dbReference type="KEGG" id="rli:RLO149_c008370"/>
<dbReference type="RefSeq" id="WP_013960804.1">
    <property type="nucleotide sequence ID" value="NC_015730.1"/>
</dbReference>
<evidence type="ECO:0000256" key="2">
    <source>
        <dbReference type="ARBA" id="ARBA00022679"/>
    </source>
</evidence>
<dbReference type="GO" id="GO:0005829">
    <property type="term" value="C:cytosol"/>
    <property type="evidence" value="ECO:0007669"/>
    <property type="project" value="TreeGrafter"/>
</dbReference>
<dbReference type="EMBL" id="CP002623">
    <property type="protein sequence ID" value="AEI92864.1"/>
    <property type="molecule type" value="Genomic_DNA"/>
</dbReference>
<dbReference type="SUPFAM" id="SSF53067">
    <property type="entry name" value="Actin-like ATPase domain"/>
    <property type="match status" value="2"/>
</dbReference>
<dbReference type="InterPro" id="IPR018485">
    <property type="entry name" value="FGGY_C"/>
</dbReference>
<organism evidence="6 7">
    <name type="scientific">Roseobacter litoralis (strain ATCC 49566 / DSM 6996 / JCM 21268 / NBRC 15278 / OCh 149)</name>
    <dbReference type="NCBI Taxonomy" id="391595"/>
    <lineage>
        <taxon>Bacteria</taxon>
        <taxon>Pseudomonadati</taxon>
        <taxon>Pseudomonadota</taxon>
        <taxon>Alphaproteobacteria</taxon>
        <taxon>Rhodobacterales</taxon>
        <taxon>Roseobacteraceae</taxon>
        <taxon>Roseobacter</taxon>
    </lineage>
</organism>
<dbReference type="PANTHER" id="PTHR10196:SF80">
    <property type="entry name" value="D-RIBULOSE KINASE"/>
    <property type="match status" value="1"/>
</dbReference>
<dbReference type="Pfam" id="PF00370">
    <property type="entry name" value="FGGY_N"/>
    <property type="match status" value="1"/>
</dbReference>
<keyword evidence="2" id="KW-0808">Transferase</keyword>
<protein>
    <submittedName>
        <fullName evidence="6">Xylulose kinase-like protein</fullName>
    </submittedName>
</protein>
<dbReference type="Proteomes" id="UP000001353">
    <property type="component" value="Chromosome"/>
</dbReference>
<reference evidence="6 7" key="1">
    <citation type="journal article" date="2011" name="BMC Genomics">
        <title>Comparative genome analysis and genome-guided physiological analysis of Roseobacter litoralis.</title>
        <authorList>
            <person name="Kalhoefer D."/>
            <person name="Thole S."/>
            <person name="Voget S."/>
            <person name="Lehmann R."/>
            <person name="Liesegang H."/>
            <person name="Wollher A."/>
            <person name="Daniel R."/>
            <person name="Simon M."/>
            <person name="Brinkhoff T."/>
        </authorList>
    </citation>
    <scope>NUCLEOTIDE SEQUENCE [LARGE SCALE GENOMIC DNA]</scope>
    <source>
        <strain evidence="7">ATCC 49566 / DSM 6996 / JCM 21268 / NBRC 15278 / OCh 149</strain>
    </source>
</reference>
<dbReference type="PANTHER" id="PTHR10196">
    <property type="entry name" value="SUGAR KINASE"/>
    <property type="match status" value="1"/>
</dbReference>
<feature type="domain" description="Carbohydrate kinase FGGY N-terminal" evidence="4">
    <location>
        <begin position="4"/>
        <end position="101"/>
    </location>
</feature>
<dbReference type="AlphaFoldDB" id="F7Z9Q5"/>
<feature type="domain" description="Carbohydrate kinase FGGY C-terminal" evidence="5">
    <location>
        <begin position="248"/>
        <end position="411"/>
    </location>
</feature>
<dbReference type="HOGENOM" id="CLU_009281_0_0_5"/>
<gene>
    <name evidence="6" type="ordered locus">RLO149_c008370</name>
</gene>
<proteinExistence type="inferred from homology"/>
<sequence>MAELYLGIDLGTSGARAVVIDAAGHLVSTGKSAHADHPGSPRVPSVWWAATEQAVLAALEDVDARDVRAMAVDGTSGTILAIDAIGVPLSDGVMYNDVCTDAELLDRITAASPETTAARGATSGLARAVQLLMHKPARVVHQADWIAGQFSGRWISDENNALKTGYDPVSGSWPDWIAEVIDPAVLPEVVAPGTVVGQVGDNLFGLSPDCAVVAGTTDGCASFLATGAAQAGDGVTALGSTLTIKLLSDQPVFAPQFGIYSHKILGLWLAGGASNTGGNALLSVFSAPEIAALSTRIDPETDTGLFYYPLAKPGERFPISDPEHAPVMGPRPAADSTHLQAMFEGIADIEAQAYARLAELGAPDLRSVRSVGGGSANAAWTRIRARRLSVAMPEPLSGEAAFGTALLARSAL</sequence>